<evidence type="ECO:0000259" key="1">
    <source>
        <dbReference type="Pfam" id="PF01937"/>
    </source>
</evidence>
<dbReference type="InterPro" id="IPR036075">
    <property type="entry name" value="ARMT-1-like_metal-bd_sf"/>
</dbReference>
<dbReference type="STRING" id="206665.SAMN04488516_103110"/>
<proteinExistence type="predicted"/>
<accession>A0A1H0CMW2</accession>
<feature type="domain" description="Damage-control phosphatase ARMT1-like metal-binding" evidence="1">
    <location>
        <begin position="5"/>
        <end position="278"/>
    </location>
</feature>
<dbReference type="Gene3D" id="1.10.285.20">
    <property type="entry name" value="Uncharacterised protein PF01937, DUF89, domain 2"/>
    <property type="match status" value="1"/>
</dbReference>
<dbReference type="InterPro" id="IPR014444">
    <property type="entry name" value="PH1575-like"/>
</dbReference>
<dbReference type="SUPFAM" id="SSF111321">
    <property type="entry name" value="AF1104-like"/>
    <property type="match status" value="1"/>
</dbReference>
<evidence type="ECO:0000313" key="3">
    <source>
        <dbReference type="Proteomes" id="UP000199602"/>
    </source>
</evidence>
<dbReference type="PIRSF" id="PIRSF006593">
    <property type="entry name" value="UCP006593"/>
    <property type="match status" value="1"/>
</dbReference>
<dbReference type="AlphaFoldDB" id="A0A1H0CMW2"/>
<protein>
    <recommendedName>
        <fullName evidence="1">Damage-control phosphatase ARMT1-like metal-binding domain-containing protein</fullName>
    </recommendedName>
</protein>
<dbReference type="InterPro" id="IPR002791">
    <property type="entry name" value="ARMT1-like_metal-bd"/>
</dbReference>
<evidence type="ECO:0000313" key="2">
    <source>
        <dbReference type="EMBL" id="SDN59174.1"/>
    </source>
</evidence>
<dbReference type="RefSeq" id="WP_092064285.1">
    <property type="nucleotide sequence ID" value="NZ_FNIN01000003.1"/>
</dbReference>
<dbReference type="Proteomes" id="UP000199602">
    <property type="component" value="Unassembled WGS sequence"/>
</dbReference>
<dbReference type="Pfam" id="PF01937">
    <property type="entry name" value="ARMT1-like_dom"/>
    <property type="match status" value="1"/>
</dbReference>
<organism evidence="2 3">
    <name type="scientific">Desulfonauticus submarinus</name>
    <dbReference type="NCBI Taxonomy" id="206665"/>
    <lineage>
        <taxon>Bacteria</taxon>
        <taxon>Pseudomonadati</taxon>
        <taxon>Thermodesulfobacteriota</taxon>
        <taxon>Desulfovibrionia</taxon>
        <taxon>Desulfovibrionales</taxon>
        <taxon>Desulfonauticaceae</taxon>
        <taxon>Desulfonauticus</taxon>
    </lineage>
</organism>
<name>A0A1H0CMW2_9BACT</name>
<dbReference type="EMBL" id="FNIN01000003">
    <property type="protein sequence ID" value="SDN59174.1"/>
    <property type="molecule type" value="Genomic_DNA"/>
</dbReference>
<reference evidence="2 3" key="1">
    <citation type="submission" date="2016-10" db="EMBL/GenBank/DDBJ databases">
        <authorList>
            <person name="de Groot N.N."/>
        </authorList>
    </citation>
    <scope>NUCLEOTIDE SEQUENCE [LARGE SCALE GENOMIC DNA]</scope>
    <source>
        <strain evidence="2 3">DSM 15269</strain>
    </source>
</reference>
<dbReference type="OrthoDB" id="9796465at2"/>
<sequence length="282" mass="31743">MQTTLDCIPCFLRQALKAGRLACPNQEEVHKQIIYKFCELVPQLDLTLSPPALAGKIYGHISKITKQKDPFKEYKQDANKKALQMLPQLKQIIDQSPDKLKTALHISIIGNYIDAGIETNFNWEDALFKEKNTLDEQSFQLFIQKLQTSSSIMILGDNTGEIALDTLLVQELKSKRKQVIYVVRDKPIINDATLEDAQEVGMTKLCEVISSGVSSPGTVLENCSQQFIQYFKKADIILSKGQGNFEALIDKKDGIFFAFKVKCPVVVKLTGKKLGESVFFYK</sequence>
<gene>
    <name evidence="2" type="ORF">SAMN04488516_103110</name>
</gene>
<keyword evidence="3" id="KW-1185">Reference proteome</keyword>
<dbReference type="Gene3D" id="3.40.50.10880">
    <property type="entry name" value="Uncharacterised protein PF01937, DUF89, domain 3"/>
    <property type="match status" value="1"/>
</dbReference>